<keyword evidence="13" id="KW-0624">Polysaccharide degradation</keyword>
<name>A0A423WDG9_CYTCH</name>
<evidence type="ECO:0000256" key="4">
    <source>
        <dbReference type="ARBA" id="ARBA00012595"/>
    </source>
</evidence>
<keyword evidence="11" id="KW-0119">Carbohydrate metabolism</keyword>
<comment type="catalytic activity">
    <reaction evidence="1">
        <text>Endohydrolysis of (1-&gt;4)-alpha-D-glucosidic linkages in polysaccharides containing three or more (1-&gt;4)-alpha-linked D-glucose units.</text>
        <dbReference type="EC" id="3.2.1.1"/>
    </reaction>
</comment>
<keyword evidence="5" id="KW-0479">Metal-binding</keyword>
<dbReference type="GO" id="GO:0000272">
    <property type="term" value="P:polysaccharide catabolic process"/>
    <property type="evidence" value="ECO:0007669"/>
    <property type="project" value="UniProtKB-KW"/>
</dbReference>
<dbReference type="InterPro" id="IPR013783">
    <property type="entry name" value="Ig-like_fold"/>
</dbReference>
<keyword evidence="17" id="KW-1185">Reference proteome</keyword>
<keyword evidence="6 14" id="KW-0732">Signal</keyword>
<dbReference type="EMBL" id="LJZO01000006">
    <property type="protein sequence ID" value="ROW01457.1"/>
    <property type="molecule type" value="Genomic_DNA"/>
</dbReference>
<reference evidence="16 17" key="1">
    <citation type="submission" date="2015-09" db="EMBL/GenBank/DDBJ databases">
        <title>Host preference determinants of Valsa canker pathogens revealed by comparative genomics.</title>
        <authorList>
            <person name="Yin Z."/>
            <person name="Huang L."/>
        </authorList>
    </citation>
    <scope>NUCLEOTIDE SEQUENCE [LARGE SCALE GENOMIC DNA]</scope>
    <source>
        <strain evidence="16 17">YSFL</strain>
    </source>
</reference>
<dbReference type="PANTHER" id="PTHR10357">
    <property type="entry name" value="ALPHA-AMYLASE FAMILY MEMBER"/>
    <property type="match status" value="1"/>
</dbReference>
<sequence length="663" mass="72151">MNLRPVISLLVAAAIVAPVTALTPAEWRSQSIYQVMTDRFARTDLSTDAQCDTSEQVYCGGTWQGLISELDYIQGMGFTAIWISPFVEQMEGLTVDGSSYHGYWAQNIYAVNSAFGTSDDLYDLSAALHERGMYLMLDVVTNHFAYKGCGDCVDYSLFVPFDSESYFHDFCLIDYDNDTSVQVCWAGDNIVSLPDLRTEDSDVLDIWNDWIQDVVADYSIDGIRLDSAMSLDFNFTPQFEAASGVYVLGEVFNGNPNVVTPYQQYMSGLMNYPMYYYITEAFESTSATVANLVDGINWMKDQATDTSLYGMFLENHDNPRFASLTNDTSLAKNAIAFTMLMDGIPIIYQGQEQRYTGGGTPYNREAVWLSGYNTTAELYTWIADLNTIRSWAISVDSTYLDYNAYPIYSDSNTIAMRKGFTGAQVVSVYSNYGSNGGATVALAAEDTGFTAGQTLVDVMSCTAFKATSNGDLGVTIGQGLPRVLYPESVLSGSPFCLKANSTTSVVTTATVNIPIATTTAERCTVTSVAITFEELVPTPKNGSTVKIVGNVAALGFWDTDDALAMSLSGYTSGSGYNSSSGYNSGSGYNSSSSYNSGSGFNSSSAYNSSSTLWHTTVNLTPKTVLKYKHIIVDSSETVTWEADPNHTMTVPCATATVSSKWQT</sequence>
<dbReference type="SUPFAM" id="SSF51011">
    <property type="entry name" value="Glycosyl hydrolase domain"/>
    <property type="match status" value="1"/>
</dbReference>
<dbReference type="SMART" id="SM00642">
    <property type="entry name" value="Aamy"/>
    <property type="match status" value="1"/>
</dbReference>
<comment type="cofactor">
    <cofactor evidence="2">
        <name>Ca(2+)</name>
        <dbReference type="ChEBI" id="CHEBI:29108"/>
    </cofactor>
</comment>
<dbReference type="InterPro" id="IPR013780">
    <property type="entry name" value="Glyco_hydro_b"/>
</dbReference>
<dbReference type="Pfam" id="PF00686">
    <property type="entry name" value="CBM_20"/>
    <property type="match status" value="2"/>
</dbReference>
<keyword evidence="7" id="KW-0378">Hydrolase</keyword>
<evidence type="ECO:0000256" key="12">
    <source>
        <dbReference type="ARBA" id="ARBA00023295"/>
    </source>
</evidence>
<dbReference type="Gene3D" id="2.60.40.1180">
    <property type="entry name" value="Golgi alpha-mannosidase II"/>
    <property type="match status" value="1"/>
</dbReference>
<dbReference type="SMART" id="SM01065">
    <property type="entry name" value="CBM_2"/>
    <property type="match status" value="1"/>
</dbReference>
<evidence type="ECO:0000313" key="17">
    <source>
        <dbReference type="Proteomes" id="UP000284375"/>
    </source>
</evidence>
<proteinExistence type="inferred from homology"/>
<evidence type="ECO:0000256" key="8">
    <source>
        <dbReference type="ARBA" id="ARBA00022837"/>
    </source>
</evidence>
<dbReference type="SUPFAM" id="SSF49452">
    <property type="entry name" value="Starch-binding domain-like"/>
    <property type="match status" value="2"/>
</dbReference>
<evidence type="ECO:0000313" key="16">
    <source>
        <dbReference type="EMBL" id="ROW01457.1"/>
    </source>
</evidence>
<dbReference type="FunFam" id="3.20.20.80:FF:000120">
    <property type="entry name" value="Alpha-amylase A"/>
    <property type="match status" value="1"/>
</dbReference>
<dbReference type="STRING" id="252740.A0A423WDG9"/>
<dbReference type="CDD" id="cd11319">
    <property type="entry name" value="AmyAc_euk_AmyA"/>
    <property type="match status" value="1"/>
</dbReference>
<dbReference type="PROSITE" id="PS51166">
    <property type="entry name" value="CBM20"/>
    <property type="match status" value="1"/>
</dbReference>
<gene>
    <name evidence="16" type="ORF">VSDG_02024</name>
</gene>
<accession>A0A423WDG9</accession>
<keyword evidence="10" id="KW-0325">Glycoprotein</keyword>
<evidence type="ECO:0000256" key="11">
    <source>
        <dbReference type="ARBA" id="ARBA00023277"/>
    </source>
</evidence>
<evidence type="ECO:0000256" key="7">
    <source>
        <dbReference type="ARBA" id="ARBA00022801"/>
    </source>
</evidence>
<dbReference type="InterPro" id="IPR006047">
    <property type="entry name" value="GH13_cat_dom"/>
</dbReference>
<dbReference type="OrthoDB" id="204980at2759"/>
<keyword evidence="12" id="KW-0326">Glycosidase</keyword>
<evidence type="ECO:0000256" key="13">
    <source>
        <dbReference type="ARBA" id="ARBA00023326"/>
    </source>
</evidence>
<protein>
    <recommendedName>
        <fullName evidence="4">alpha-amylase</fullName>
        <ecNumber evidence="4">3.2.1.1</ecNumber>
    </recommendedName>
</protein>
<dbReference type="Pfam" id="PF00128">
    <property type="entry name" value="Alpha-amylase"/>
    <property type="match status" value="1"/>
</dbReference>
<dbReference type="InterPro" id="IPR017853">
    <property type="entry name" value="GH"/>
</dbReference>
<dbReference type="Gene3D" id="2.60.40.10">
    <property type="entry name" value="Immunoglobulins"/>
    <property type="match status" value="1"/>
</dbReference>
<evidence type="ECO:0000259" key="15">
    <source>
        <dbReference type="PROSITE" id="PS51166"/>
    </source>
</evidence>
<dbReference type="EC" id="3.2.1.1" evidence="4"/>
<comment type="similarity">
    <text evidence="3">Belongs to the glycosyl hydrolase 13 family.</text>
</comment>
<feature type="chain" id="PRO_5019451229" description="alpha-amylase" evidence="14">
    <location>
        <begin position="22"/>
        <end position="663"/>
    </location>
</feature>
<keyword evidence="8" id="KW-0106">Calcium</keyword>
<dbReference type="InterPro" id="IPR002044">
    <property type="entry name" value="CBM20"/>
</dbReference>
<dbReference type="GO" id="GO:2001070">
    <property type="term" value="F:starch binding"/>
    <property type="evidence" value="ECO:0007669"/>
    <property type="project" value="InterPro"/>
</dbReference>
<evidence type="ECO:0000256" key="9">
    <source>
        <dbReference type="ARBA" id="ARBA00023157"/>
    </source>
</evidence>
<dbReference type="PANTHER" id="PTHR10357:SF215">
    <property type="entry name" value="ALPHA-AMYLASE 1"/>
    <property type="match status" value="1"/>
</dbReference>
<keyword evidence="9" id="KW-1015">Disulfide bond</keyword>
<evidence type="ECO:0000256" key="5">
    <source>
        <dbReference type="ARBA" id="ARBA00022723"/>
    </source>
</evidence>
<dbReference type="GO" id="GO:0004556">
    <property type="term" value="F:alpha-amylase activity"/>
    <property type="evidence" value="ECO:0007669"/>
    <property type="project" value="UniProtKB-EC"/>
</dbReference>
<comment type="caution">
    <text evidence="16">The sequence shown here is derived from an EMBL/GenBank/DDBJ whole genome shotgun (WGS) entry which is preliminary data.</text>
</comment>
<dbReference type="AlphaFoldDB" id="A0A423WDG9"/>
<organism evidence="16 17">
    <name type="scientific">Cytospora chrysosperma</name>
    <name type="common">Cytospora canker fungus</name>
    <name type="synonym">Sphaeria chrysosperma</name>
    <dbReference type="NCBI Taxonomy" id="252740"/>
    <lineage>
        <taxon>Eukaryota</taxon>
        <taxon>Fungi</taxon>
        <taxon>Dikarya</taxon>
        <taxon>Ascomycota</taxon>
        <taxon>Pezizomycotina</taxon>
        <taxon>Sordariomycetes</taxon>
        <taxon>Sordariomycetidae</taxon>
        <taxon>Diaporthales</taxon>
        <taxon>Cytosporaceae</taxon>
        <taxon>Cytospora</taxon>
    </lineage>
</organism>
<evidence type="ECO:0000256" key="10">
    <source>
        <dbReference type="ARBA" id="ARBA00023180"/>
    </source>
</evidence>
<evidence type="ECO:0000256" key="2">
    <source>
        <dbReference type="ARBA" id="ARBA00001913"/>
    </source>
</evidence>
<feature type="domain" description="CBM20" evidence="15">
    <location>
        <begin position="522"/>
        <end position="663"/>
    </location>
</feature>
<dbReference type="Pfam" id="PF09260">
    <property type="entry name" value="A_amylase_dom_C"/>
    <property type="match status" value="1"/>
</dbReference>
<evidence type="ECO:0000256" key="1">
    <source>
        <dbReference type="ARBA" id="ARBA00000548"/>
    </source>
</evidence>
<feature type="signal peptide" evidence="14">
    <location>
        <begin position="1"/>
        <end position="21"/>
    </location>
</feature>
<evidence type="ECO:0000256" key="3">
    <source>
        <dbReference type="ARBA" id="ARBA00008061"/>
    </source>
</evidence>
<evidence type="ECO:0000256" key="14">
    <source>
        <dbReference type="SAM" id="SignalP"/>
    </source>
</evidence>
<dbReference type="Proteomes" id="UP000284375">
    <property type="component" value="Unassembled WGS sequence"/>
</dbReference>
<evidence type="ECO:0000256" key="6">
    <source>
        <dbReference type="ARBA" id="ARBA00022729"/>
    </source>
</evidence>
<dbReference type="Gene3D" id="3.20.20.80">
    <property type="entry name" value="Glycosidases"/>
    <property type="match status" value="1"/>
</dbReference>
<dbReference type="InterPro" id="IPR015340">
    <property type="entry name" value="A_amylase_C_dom"/>
</dbReference>
<dbReference type="GO" id="GO:0005509">
    <property type="term" value="F:calcium ion binding"/>
    <property type="evidence" value="ECO:0007669"/>
    <property type="project" value="InterPro"/>
</dbReference>
<dbReference type="InterPro" id="IPR013784">
    <property type="entry name" value="Carb-bd-like_fold"/>
</dbReference>
<dbReference type="SUPFAM" id="SSF51445">
    <property type="entry name" value="(Trans)glycosidases"/>
    <property type="match status" value="1"/>
</dbReference>